<feature type="compositionally biased region" description="Basic and acidic residues" evidence="1">
    <location>
        <begin position="218"/>
        <end position="238"/>
    </location>
</feature>
<dbReference type="AlphaFoldDB" id="A0A6G5A7T8"/>
<reference evidence="3" key="1">
    <citation type="submission" date="2020-03" db="EMBL/GenBank/DDBJ databases">
        <title>A transcriptome and proteome of the tick Rhipicephalus microplus shaped by the genetic composition of its hosts and developmental stage.</title>
        <authorList>
            <person name="Garcia G.R."/>
            <person name="Ribeiro J.M.C."/>
            <person name="Maruyama S.R."/>
            <person name="Gardinasse L.G."/>
            <person name="Nelson K."/>
            <person name="Ferreira B.R."/>
            <person name="Andrade T.G."/>
            <person name="Santos I.K.F.M."/>
        </authorList>
    </citation>
    <scope>NUCLEOTIDE SEQUENCE</scope>
    <source>
        <strain evidence="3">NSGR</strain>
        <tissue evidence="3">Salivary glands</tissue>
    </source>
</reference>
<accession>A0A6G5A7T8</accession>
<dbReference type="EMBL" id="GIKN01004778">
    <property type="protein sequence ID" value="NIE47051.1"/>
    <property type="molecule type" value="Transcribed_RNA"/>
</dbReference>
<keyword evidence="2" id="KW-0732">Signal</keyword>
<feature type="compositionally biased region" description="Polar residues" evidence="1">
    <location>
        <begin position="244"/>
        <end position="256"/>
    </location>
</feature>
<protein>
    <submittedName>
        <fullName evidence="3">Putative mucin</fullName>
    </submittedName>
</protein>
<evidence type="ECO:0000313" key="3">
    <source>
        <dbReference type="EMBL" id="NIE47051.1"/>
    </source>
</evidence>
<sequence length="256" mass="28537">MRWVSIWAVLVLFAVQGHGGPLNRLFCPTICNPNPEEPLRRCFYNCGFLKYGKYHDGSRCWYFVGTGKIINSKGYCNRGACLKVFTSGYEGSDAQMYCEFHQTKVPSKNQTHVKGERFNATQATDNEPNETYSTKSSYASHQLKFDKNISSGILHMPSTKTRFVEAPERISESNYTSTLPPTPIILKEAPTNHEQKATSSDSLPITTLAGIKGIAEYPPKEGGHNLKPSQEHPAETRPKCSPLKTESTQMIVLSVP</sequence>
<proteinExistence type="predicted"/>
<organism evidence="3">
    <name type="scientific">Rhipicephalus microplus</name>
    <name type="common">Cattle tick</name>
    <name type="synonym">Boophilus microplus</name>
    <dbReference type="NCBI Taxonomy" id="6941"/>
    <lineage>
        <taxon>Eukaryota</taxon>
        <taxon>Metazoa</taxon>
        <taxon>Ecdysozoa</taxon>
        <taxon>Arthropoda</taxon>
        <taxon>Chelicerata</taxon>
        <taxon>Arachnida</taxon>
        <taxon>Acari</taxon>
        <taxon>Parasitiformes</taxon>
        <taxon>Ixodida</taxon>
        <taxon>Ixodoidea</taxon>
        <taxon>Ixodidae</taxon>
        <taxon>Rhipicephalinae</taxon>
        <taxon>Rhipicephalus</taxon>
        <taxon>Boophilus</taxon>
    </lineage>
</organism>
<feature type="chain" id="PRO_5026156453" evidence="2">
    <location>
        <begin position="20"/>
        <end position="256"/>
    </location>
</feature>
<evidence type="ECO:0000256" key="1">
    <source>
        <dbReference type="SAM" id="MobiDB-lite"/>
    </source>
</evidence>
<feature type="signal peptide" evidence="2">
    <location>
        <begin position="1"/>
        <end position="19"/>
    </location>
</feature>
<feature type="region of interest" description="Disordered" evidence="1">
    <location>
        <begin position="215"/>
        <end position="256"/>
    </location>
</feature>
<evidence type="ECO:0000256" key="2">
    <source>
        <dbReference type="SAM" id="SignalP"/>
    </source>
</evidence>
<name>A0A6G5A7T8_RHIMP</name>